<keyword evidence="4" id="KW-0547">Nucleotide-binding</keyword>
<dbReference type="GO" id="GO:0005524">
    <property type="term" value="F:ATP binding"/>
    <property type="evidence" value="ECO:0007669"/>
    <property type="project" value="UniProtKB-KW"/>
</dbReference>
<evidence type="ECO:0000256" key="1">
    <source>
        <dbReference type="ARBA" id="ARBA00006529"/>
    </source>
</evidence>
<evidence type="ECO:0000256" key="2">
    <source>
        <dbReference type="ARBA" id="ARBA00022527"/>
    </source>
</evidence>
<evidence type="ECO:0000256" key="3">
    <source>
        <dbReference type="ARBA" id="ARBA00022679"/>
    </source>
</evidence>
<feature type="non-terminal residue" evidence="8">
    <location>
        <position position="1"/>
    </location>
</feature>
<reference evidence="8 9" key="1">
    <citation type="submission" date="2018-06" db="EMBL/GenBank/DDBJ databases">
        <title>A transcriptomic atlas of mushroom development highlights an independent origin of complex multicellularity.</title>
        <authorList>
            <consortium name="DOE Joint Genome Institute"/>
            <person name="Krizsan K."/>
            <person name="Almasi E."/>
            <person name="Merenyi Z."/>
            <person name="Sahu N."/>
            <person name="Viragh M."/>
            <person name="Koszo T."/>
            <person name="Mondo S."/>
            <person name="Kiss B."/>
            <person name="Balint B."/>
            <person name="Kues U."/>
            <person name="Barry K."/>
            <person name="Hegedus J.C."/>
            <person name="Henrissat B."/>
            <person name="Johnson J."/>
            <person name="Lipzen A."/>
            <person name="Ohm R."/>
            <person name="Nagy I."/>
            <person name="Pangilinan J."/>
            <person name="Yan J."/>
            <person name="Xiong Y."/>
            <person name="Grigoriev I.V."/>
            <person name="Hibbett D.S."/>
            <person name="Nagy L.G."/>
        </authorList>
    </citation>
    <scope>NUCLEOTIDE SEQUENCE [LARGE SCALE GENOMIC DNA]</scope>
    <source>
        <strain evidence="8 9">SZMC22713</strain>
    </source>
</reference>
<proteinExistence type="inferred from homology"/>
<organism evidence="8 9">
    <name type="scientific">Rickenella mellea</name>
    <dbReference type="NCBI Taxonomy" id="50990"/>
    <lineage>
        <taxon>Eukaryota</taxon>
        <taxon>Fungi</taxon>
        <taxon>Dikarya</taxon>
        <taxon>Basidiomycota</taxon>
        <taxon>Agaricomycotina</taxon>
        <taxon>Agaricomycetes</taxon>
        <taxon>Hymenochaetales</taxon>
        <taxon>Rickenellaceae</taxon>
        <taxon>Rickenella</taxon>
    </lineage>
</organism>
<dbReference type="EMBL" id="ML170275">
    <property type="protein sequence ID" value="TDL15432.1"/>
    <property type="molecule type" value="Genomic_DNA"/>
</dbReference>
<evidence type="ECO:0000256" key="4">
    <source>
        <dbReference type="ARBA" id="ARBA00022741"/>
    </source>
</evidence>
<dbReference type="GO" id="GO:0004674">
    <property type="term" value="F:protein serine/threonine kinase activity"/>
    <property type="evidence" value="ECO:0007669"/>
    <property type="project" value="UniProtKB-KW"/>
</dbReference>
<dbReference type="Proteomes" id="UP000294933">
    <property type="component" value="Unassembled WGS sequence"/>
</dbReference>
<dbReference type="PANTHER" id="PTHR11584:SF369">
    <property type="entry name" value="MITOGEN-ACTIVATED PROTEIN KINASE KINASE KINASE 19-RELATED"/>
    <property type="match status" value="1"/>
</dbReference>
<dbReference type="OrthoDB" id="1924919at2759"/>
<keyword evidence="2" id="KW-0723">Serine/threonine-protein kinase</keyword>
<evidence type="ECO:0000313" key="8">
    <source>
        <dbReference type="EMBL" id="TDL15432.1"/>
    </source>
</evidence>
<dbReference type="Gene3D" id="1.10.510.10">
    <property type="entry name" value="Transferase(Phosphotransferase) domain 1"/>
    <property type="match status" value="1"/>
</dbReference>
<accession>A0A4Y7PKS9</accession>
<dbReference type="PRINTS" id="PR00109">
    <property type="entry name" value="TYRKINASE"/>
</dbReference>
<evidence type="ECO:0000256" key="6">
    <source>
        <dbReference type="ARBA" id="ARBA00022840"/>
    </source>
</evidence>
<feature type="non-terminal residue" evidence="8">
    <location>
        <position position="155"/>
    </location>
</feature>
<comment type="similarity">
    <text evidence="1">Belongs to the protein kinase superfamily. STE Ser/Thr protein kinase family. MAP kinase kinase kinase subfamily.</text>
</comment>
<protein>
    <submittedName>
        <fullName evidence="8">Kinase-like protein</fullName>
    </submittedName>
</protein>
<dbReference type="InterPro" id="IPR011009">
    <property type="entry name" value="Kinase-like_dom_sf"/>
</dbReference>
<dbReference type="Pfam" id="PF07714">
    <property type="entry name" value="PK_Tyr_Ser-Thr"/>
    <property type="match status" value="1"/>
</dbReference>
<evidence type="ECO:0000256" key="5">
    <source>
        <dbReference type="ARBA" id="ARBA00022777"/>
    </source>
</evidence>
<keyword evidence="3" id="KW-0808">Transferase</keyword>
<keyword evidence="6" id="KW-0067">ATP-binding</keyword>
<sequence>KAIGLQAMIKELKIWSRLDHQNILRLWGYTLDDEECPALISEWMTNGTVLSYLKLNPQVDLLDLVKGIADGLAYLHKEGVVHGDLKSDDVLISPSGVPLLTDFGISRAMVLTHTVTWSRELMGSVRWMAYELIAPQESGPQKITDVWAFGMVVYV</sequence>
<evidence type="ECO:0000313" key="9">
    <source>
        <dbReference type="Proteomes" id="UP000294933"/>
    </source>
</evidence>
<dbReference type="SUPFAM" id="SSF56112">
    <property type="entry name" value="Protein kinase-like (PK-like)"/>
    <property type="match status" value="1"/>
</dbReference>
<evidence type="ECO:0000259" key="7">
    <source>
        <dbReference type="PROSITE" id="PS50011"/>
    </source>
</evidence>
<gene>
    <name evidence="8" type="ORF">BD410DRAFT_701586</name>
</gene>
<dbReference type="InterPro" id="IPR000719">
    <property type="entry name" value="Prot_kinase_dom"/>
</dbReference>
<feature type="domain" description="Protein kinase" evidence="7">
    <location>
        <begin position="1"/>
        <end position="155"/>
    </location>
</feature>
<keyword evidence="5 8" id="KW-0418">Kinase</keyword>
<dbReference type="AlphaFoldDB" id="A0A4Y7PKS9"/>
<dbReference type="PANTHER" id="PTHR11584">
    <property type="entry name" value="SERINE/THREONINE PROTEIN KINASE"/>
    <property type="match status" value="1"/>
</dbReference>
<name>A0A4Y7PKS9_9AGAM</name>
<dbReference type="VEuPathDB" id="FungiDB:BD410DRAFT_701586"/>
<dbReference type="STRING" id="50990.A0A4Y7PKS9"/>
<dbReference type="PROSITE" id="PS50011">
    <property type="entry name" value="PROTEIN_KINASE_DOM"/>
    <property type="match status" value="1"/>
</dbReference>
<dbReference type="InterPro" id="IPR001245">
    <property type="entry name" value="Ser-Thr/Tyr_kinase_cat_dom"/>
</dbReference>
<keyword evidence="9" id="KW-1185">Reference proteome</keyword>